<dbReference type="PANTHER" id="PTHR34296">
    <property type="entry name" value="TRANSCRIPTIONAL ACTIVATOR PROTEIN MED"/>
    <property type="match status" value="1"/>
</dbReference>
<proteinExistence type="inferred from homology"/>
<evidence type="ECO:0000256" key="4">
    <source>
        <dbReference type="ARBA" id="ARBA00022729"/>
    </source>
</evidence>
<gene>
    <name evidence="9" type="ORF">F8S09_03785</name>
</gene>
<evidence type="ECO:0000259" key="8">
    <source>
        <dbReference type="Pfam" id="PF02608"/>
    </source>
</evidence>
<evidence type="ECO:0000256" key="3">
    <source>
        <dbReference type="ARBA" id="ARBA00022475"/>
    </source>
</evidence>
<keyword evidence="4 7" id="KW-0732">Signal</keyword>
<feature type="signal peptide" evidence="7">
    <location>
        <begin position="1"/>
        <end position="21"/>
    </location>
</feature>
<dbReference type="SUPFAM" id="SSF53822">
    <property type="entry name" value="Periplasmic binding protein-like I"/>
    <property type="match status" value="1"/>
</dbReference>
<evidence type="ECO:0000313" key="9">
    <source>
        <dbReference type="EMBL" id="MPY65819.1"/>
    </source>
</evidence>
<sequence length="369" mass="38564">MRPQSALLASFSALLLGSAHAIGFTVGIGFDLGGREDAGFNQTVYQGVQRVLGETGGQVRTFEPKQFDEVGRGIPGLVRSGAKVVVGVGYANNAALTAAAAKAPDTRFILVDDLPKGANTVGLRFREQEGSFLAGYLAGKQSATGRVGFIGGTDIPVIRRFKAGFEAGVAFACSDCQVTSVYVSDSSAGFNLPGTAKLLAAQLTRNGNDIIYAAAGASGRGVIDQIKAQPCLKAGALPPDLKFRADPYAGVTKSAAYRKACAGDSRPVFFIGVDTNQNALGDFDKNPATLNHGLTSMLKRVDNAVYAVVKDVAMGRPWKSGDRSFGLNNGGIGLAFDRYNEALIPAQIKTNLEKLEALIVKGTVKVPAQ</sequence>
<accession>A0A7X1NUV5</accession>
<dbReference type="InterPro" id="IPR050957">
    <property type="entry name" value="BMP_lipoprotein"/>
</dbReference>
<feature type="domain" description="ABC transporter substrate-binding protein PnrA-like" evidence="8">
    <location>
        <begin position="30"/>
        <end position="227"/>
    </location>
</feature>
<dbReference type="Gene3D" id="3.40.50.2300">
    <property type="match status" value="1"/>
</dbReference>
<evidence type="ECO:0000313" key="10">
    <source>
        <dbReference type="Proteomes" id="UP000484842"/>
    </source>
</evidence>
<evidence type="ECO:0000256" key="5">
    <source>
        <dbReference type="ARBA" id="ARBA00023136"/>
    </source>
</evidence>
<dbReference type="CDD" id="cd06354">
    <property type="entry name" value="PBP1_PrnA-like"/>
    <property type="match status" value="1"/>
</dbReference>
<dbReference type="Proteomes" id="UP000484842">
    <property type="component" value="Unassembled WGS sequence"/>
</dbReference>
<evidence type="ECO:0000256" key="7">
    <source>
        <dbReference type="SAM" id="SignalP"/>
    </source>
</evidence>
<feature type="chain" id="PRO_5030977863" evidence="7">
    <location>
        <begin position="22"/>
        <end position="369"/>
    </location>
</feature>
<dbReference type="EMBL" id="WBSL01000001">
    <property type="protein sequence ID" value="MPY65819.1"/>
    <property type="molecule type" value="Genomic_DNA"/>
</dbReference>
<name>A0A7X1NUV5_9DEIO</name>
<protein>
    <submittedName>
        <fullName evidence="9">BMP family ABC transporter substrate-binding protein</fullName>
    </submittedName>
</protein>
<dbReference type="InterPro" id="IPR003760">
    <property type="entry name" value="PnrA-like"/>
</dbReference>
<dbReference type="InterPro" id="IPR028082">
    <property type="entry name" value="Peripla_BP_I"/>
</dbReference>
<keyword evidence="6" id="KW-0449">Lipoprotein</keyword>
<keyword evidence="3" id="KW-1003">Cell membrane</keyword>
<dbReference type="PANTHER" id="PTHR34296:SF2">
    <property type="entry name" value="ABC TRANSPORTER GUANOSINE-BINDING PROTEIN NUPN"/>
    <property type="match status" value="1"/>
</dbReference>
<comment type="similarity">
    <text evidence="2">Belongs to the BMP lipoprotein family.</text>
</comment>
<evidence type="ECO:0000256" key="2">
    <source>
        <dbReference type="ARBA" id="ARBA00008610"/>
    </source>
</evidence>
<dbReference type="GO" id="GO:0005886">
    <property type="term" value="C:plasma membrane"/>
    <property type="evidence" value="ECO:0007669"/>
    <property type="project" value="UniProtKB-SubCell"/>
</dbReference>
<organism evidence="9 10">
    <name type="scientific">Deinococcus terrestris</name>
    <dbReference type="NCBI Taxonomy" id="2651870"/>
    <lineage>
        <taxon>Bacteria</taxon>
        <taxon>Thermotogati</taxon>
        <taxon>Deinococcota</taxon>
        <taxon>Deinococci</taxon>
        <taxon>Deinococcales</taxon>
        <taxon>Deinococcaceae</taxon>
        <taxon>Deinococcus</taxon>
    </lineage>
</organism>
<comment type="caution">
    <text evidence="9">The sequence shown here is derived from an EMBL/GenBank/DDBJ whole genome shotgun (WGS) entry which is preliminary data.</text>
</comment>
<reference evidence="9 10" key="1">
    <citation type="submission" date="2019-10" db="EMBL/GenBank/DDBJ databases">
        <title>Deinococcus sp. isolated from soil.</title>
        <authorList>
            <person name="Li Y."/>
            <person name="Wang J."/>
        </authorList>
    </citation>
    <scope>NUCLEOTIDE SEQUENCE [LARGE SCALE GENOMIC DNA]</scope>
    <source>
        <strain evidence="9 10">SDU3-2</strain>
    </source>
</reference>
<keyword evidence="10" id="KW-1185">Reference proteome</keyword>
<evidence type="ECO:0000256" key="1">
    <source>
        <dbReference type="ARBA" id="ARBA00004193"/>
    </source>
</evidence>
<dbReference type="Pfam" id="PF02608">
    <property type="entry name" value="Bmp"/>
    <property type="match status" value="1"/>
</dbReference>
<evidence type="ECO:0000256" key="6">
    <source>
        <dbReference type="ARBA" id="ARBA00023288"/>
    </source>
</evidence>
<keyword evidence="5" id="KW-0472">Membrane</keyword>
<dbReference type="AlphaFoldDB" id="A0A7X1NUV5"/>
<comment type="subcellular location">
    <subcellularLocation>
        <location evidence="1">Cell membrane</location>
        <topology evidence="1">Lipid-anchor</topology>
    </subcellularLocation>
</comment>
<dbReference type="RefSeq" id="WP_152869043.1">
    <property type="nucleotide sequence ID" value="NZ_WBSL01000001.1"/>
</dbReference>